<dbReference type="GO" id="GO:0016829">
    <property type="term" value="F:lyase activity"/>
    <property type="evidence" value="ECO:0007669"/>
    <property type="project" value="InterPro"/>
</dbReference>
<dbReference type="Gene3D" id="2.70.98.70">
    <property type="match status" value="1"/>
</dbReference>
<dbReference type="EMBL" id="CP035913">
    <property type="protein sequence ID" value="QBE62770.1"/>
    <property type="molecule type" value="Genomic_DNA"/>
</dbReference>
<dbReference type="GO" id="GO:0030313">
    <property type="term" value="C:cell envelope"/>
    <property type="evidence" value="ECO:0007669"/>
    <property type="project" value="UniProtKB-SubCell"/>
</dbReference>
<feature type="signal peptide" evidence="2">
    <location>
        <begin position="1"/>
        <end position="26"/>
    </location>
</feature>
<evidence type="ECO:0000256" key="2">
    <source>
        <dbReference type="SAM" id="SignalP"/>
    </source>
</evidence>
<dbReference type="Gene3D" id="1.50.10.100">
    <property type="entry name" value="Chondroitin AC/alginate lyase"/>
    <property type="match status" value="1"/>
</dbReference>
<name>A0A4P6KV09_9BURK</name>
<keyword evidence="2" id="KW-0732">Signal</keyword>
<sequence>MPRMRLIPMLTMAAVATIGSVGPASALDIRTDHPRLYATASDFAALKAEFPTNLLPANYGTVVVTLKPGARDKTRDLQDAIVFGNWEDSSSHLFIRHIDGWDTAGTIGYQVGFKTGPTTWVVGERVDLRRGETASIKMHYNGPDKFLSITVTGGTLQSNGGTSRSLPGTGWAPDPAKPQKFYFVSRVNEEVVDIKVLDGENREKWSGANLDWTLQAAHYRFIDYATKTAAIIQACSLVVPTSNSSSVCNVATGNRAVVTQAGADMGLAYQLTGESKFGQAAQHYVKLIGTVPVESNGEWSMGARVGALALIYDWLYAYLPDADKSDIRRTIIDTVRKDITGTNSDHMDLIGMACGNQIGLKPSTATIECASTADISRFYISGHNGSANHATALGLLAIADGETKAMVMPMIDTLHRHQAFKVGDRAYGFLPTREYISQDGGHHSLFAYGSGGELLQRVRMWNTVQPTGTDALINEHTKFAPKLIKPYIYALRKGYSEDASAWDGTFPPTGDYFDTRVTDSTVGYMALGAANAGDGVSTAFHKDYVQRGRSRLNAQALWERLYFPGTRAPAQPNNLPLAAHFAVAGNVFMRDTWLYDEAVLLDFKSTSFASENHQHLDQNSFSLFYKAPLLVDSGWYDAYYSSHWENYNRRTIAHNTIVVYDPLEKFERSGTTFSNDGGQWYKGYAYPTLDEVKPGGTNALDGVTVFEDTPSYAYTSGNASKAYKSGVAEKLHHVDGFRRNIIYLRQDGGKKPIIVVHDRINSPKKLPATSLLHSVTRPETFGSQIHTGTAGIYSVNGSRNAPLRIRNGDGMVTVDPVLPRQATIRVVGGTAAEGHACEPQVRDVEKTTEDRYDCRFNVRQPDGTWANYPPRDQTDASEDRSDIGNWRIEIEGAPGWQYQNFMNVLRVEPNDHGTGVPEVAASQHLPSSDFSVDAVALDASQSVAFATKFGPADKVRFDPLDPKASVLVAGLVPNAYFSYSPIPGSEEYAVVQESGPGTGRYLSSPKGVLKIPAR</sequence>
<evidence type="ECO:0000259" key="3">
    <source>
        <dbReference type="Pfam" id="PF07940"/>
    </source>
</evidence>
<accession>A0A4P6KV09</accession>
<dbReference type="InterPro" id="IPR008929">
    <property type="entry name" value="Chondroitin_lyas"/>
</dbReference>
<keyword evidence="5" id="KW-1185">Reference proteome</keyword>
<dbReference type="InterPro" id="IPR012480">
    <property type="entry name" value="Hepar_II_III_C"/>
</dbReference>
<dbReference type="OrthoDB" id="9147455at2"/>
<reference evidence="4 5" key="1">
    <citation type="submission" date="2019-02" db="EMBL/GenBank/DDBJ databases">
        <title>Draft Genome Sequences of Six Type Strains of the Genus Massilia.</title>
        <authorList>
            <person name="Miess H."/>
            <person name="Frediansyhah A."/>
            <person name="Gross H."/>
        </authorList>
    </citation>
    <scope>NUCLEOTIDE SEQUENCE [LARGE SCALE GENOMIC DNA]</scope>
    <source>
        <strain evidence="4 5">DSM 17473</strain>
    </source>
</reference>
<dbReference type="AlphaFoldDB" id="A0A4P6KV09"/>
<comment type="subcellular location">
    <subcellularLocation>
        <location evidence="1">Cell envelope</location>
    </subcellularLocation>
</comment>
<dbReference type="KEGG" id="plue:EWM63_07145"/>
<evidence type="ECO:0000256" key="1">
    <source>
        <dbReference type="ARBA" id="ARBA00004196"/>
    </source>
</evidence>
<dbReference type="RefSeq" id="WP_130185904.1">
    <property type="nucleotide sequence ID" value="NZ_CP035913.1"/>
</dbReference>
<evidence type="ECO:0000313" key="5">
    <source>
        <dbReference type="Proteomes" id="UP000290637"/>
    </source>
</evidence>
<protein>
    <recommendedName>
        <fullName evidence="3">Heparinase II/III-like C-terminal domain-containing protein</fullName>
    </recommendedName>
</protein>
<dbReference type="SUPFAM" id="SSF48230">
    <property type="entry name" value="Chondroitin AC/alginate lyase"/>
    <property type="match status" value="1"/>
</dbReference>
<feature type="chain" id="PRO_5020183337" description="Heparinase II/III-like C-terminal domain-containing protein" evidence="2">
    <location>
        <begin position="27"/>
        <end position="1014"/>
    </location>
</feature>
<dbReference type="Pfam" id="PF07940">
    <property type="entry name" value="Hepar_II_III_C"/>
    <property type="match status" value="1"/>
</dbReference>
<feature type="domain" description="Heparinase II/III-like C-terminal" evidence="3">
    <location>
        <begin position="580"/>
        <end position="774"/>
    </location>
</feature>
<dbReference type="Proteomes" id="UP000290637">
    <property type="component" value="Chromosome"/>
</dbReference>
<gene>
    <name evidence="4" type="ORF">EWM63_07145</name>
</gene>
<organism evidence="4 5">
    <name type="scientific">Pseudoduganella lutea</name>
    <dbReference type="NCBI Taxonomy" id="321985"/>
    <lineage>
        <taxon>Bacteria</taxon>
        <taxon>Pseudomonadati</taxon>
        <taxon>Pseudomonadota</taxon>
        <taxon>Betaproteobacteria</taxon>
        <taxon>Burkholderiales</taxon>
        <taxon>Oxalobacteraceae</taxon>
        <taxon>Telluria group</taxon>
        <taxon>Pseudoduganella</taxon>
    </lineage>
</organism>
<evidence type="ECO:0000313" key="4">
    <source>
        <dbReference type="EMBL" id="QBE62770.1"/>
    </source>
</evidence>
<proteinExistence type="predicted"/>